<keyword evidence="3" id="KW-1185">Reference proteome</keyword>
<dbReference type="Proteomes" id="UP000762676">
    <property type="component" value="Unassembled WGS sequence"/>
</dbReference>
<evidence type="ECO:0000256" key="1">
    <source>
        <dbReference type="SAM" id="Coils"/>
    </source>
</evidence>
<evidence type="ECO:0000313" key="2">
    <source>
        <dbReference type="EMBL" id="GFR75799.1"/>
    </source>
</evidence>
<proteinExistence type="predicted"/>
<dbReference type="AlphaFoldDB" id="A0AAV4FRR0"/>
<sequence>MSVKNSVDPFEMESLQKRPDHHYEYYHKITTQIHENASLLTKEGAAFVGKAEMLQMRHWIIEMSEELKIKRKDVIAAEARVEVMAEQLLSLQIQKDSQEQEAKRREEALEQSLAAVKQQCEDRLKQMRNKEIQHQSDTESSAHIQEKAREERMQLKATIRQREKQLRELEAQLQMEKSASSKLLSQWKETEVKFEELCQLHQICQRSLARLEEAASQSRLRRHQFRRVSSISRAGLIRLSLSSWLLRWARDVAREVVRDEAGPFLPDIMSGKALSCGVASATRRYRVLSLEN</sequence>
<evidence type="ECO:0000313" key="3">
    <source>
        <dbReference type="Proteomes" id="UP000762676"/>
    </source>
</evidence>
<gene>
    <name evidence="2" type="ORF">ElyMa_005784200</name>
</gene>
<reference evidence="2 3" key="1">
    <citation type="journal article" date="2021" name="Elife">
        <title>Chloroplast acquisition without the gene transfer in kleptoplastic sea slugs, Plakobranchus ocellatus.</title>
        <authorList>
            <person name="Maeda T."/>
            <person name="Takahashi S."/>
            <person name="Yoshida T."/>
            <person name="Shimamura S."/>
            <person name="Takaki Y."/>
            <person name="Nagai Y."/>
            <person name="Toyoda A."/>
            <person name="Suzuki Y."/>
            <person name="Arimoto A."/>
            <person name="Ishii H."/>
            <person name="Satoh N."/>
            <person name="Nishiyama T."/>
            <person name="Hasebe M."/>
            <person name="Maruyama T."/>
            <person name="Minagawa J."/>
            <person name="Obokata J."/>
            <person name="Shigenobu S."/>
        </authorList>
    </citation>
    <scope>NUCLEOTIDE SEQUENCE [LARGE SCALE GENOMIC DNA]</scope>
</reference>
<accession>A0AAV4FRR0</accession>
<name>A0AAV4FRR0_9GAST</name>
<protein>
    <submittedName>
        <fullName evidence="2">Uncharacterized protein</fullName>
    </submittedName>
</protein>
<dbReference type="EMBL" id="BMAT01011613">
    <property type="protein sequence ID" value="GFR75799.1"/>
    <property type="molecule type" value="Genomic_DNA"/>
</dbReference>
<keyword evidence="1" id="KW-0175">Coiled coil</keyword>
<organism evidence="2 3">
    <name type="scientific">Elysia marginata</name>
    <dbReference type="NCBI Taxonomy" id="1093978"/>
    <lineage>
        <taxon>Eukaryota</taxon>
        <taxon>Metazoa</taxon>
        <taxon>Spiralia</taxon>
        <taxon>Lophotrochozoa</taxon>
        <taxon>Mollusca</taxon>
        <taxon>Gastropoda</taxon>
        <taxon>Heterobranchia</taxon>
        <taxon>Euthyneura</taxon>
        <taxon>Panpulmonata</taxon>
        <taxon>Sacoglossa</taxon>
        <taxon>Placobranchoidea</taxon>
        <taxon>Plakobranchidae</taxon>
        <taxon>Elysia</taxon>
    </lineage>
</organism>
<feature type="coiled-coil region" evidence="1">
    <location>
        <begin position="81"/>
        <end position="186"/>
    </location>
</feature>
<comment type="caution">
    <text evidence="2">The sequence shown here is derived from an EMBL/GenBank/DDBJ whole genome shotgun (WGS) entry which is preliminary data.</text>
</comment>